<dbReference type="GO" id="GO:0005634">
    <property type="term" value="C:nucleus"/>
    <property type="evidence" value="ECO:0007669"/>
    <property type="project" value="TreeGrafter"/>
</dbReference>
<dbReference type="InterPro" id="IPR012317">
    <property type="entry name" value="Poly(ADP-ribose)pol_cat_dom"/>
</dbReference>
<evidence type="ECO:0000313" key="4">
    <source>
        <dbReference type="EMBL" id="CAE8586336.1"/>
    </source>
</evidence>
<organism evidence="4 5">
    <name type="scientific">Polarella glacialis</name>
    <name type="common">Dinoflagellate</name>
    <dbReference type="NCBI Taxonomy" id="89957"/>
    <lineage>
        <taxon>Eukaryota</taxon>
        <taxon>Sar</taxon>
        <taxon>Alveolata</taxon>
        <taxon>Dinophyceae</taxon>
        <taxon>Suessiales</taxon>
        <taxon>Suessiaceae</taxon>
        <taxon>Polarella</taxon>
    </lineage>
</organism>
<keyword evidence="1" id="KW-0808">Transferase</keyword>
<keyword evidence="2" id="KW-1133">Transmembrane helix</keyword>
<accession>A0A813DEM1</accession>
<reference evidence="4" key="1">
    <citation type="submission" date="2021-02" db="EMBL/GenBank/DDBJ databases">
        <authorList>
            <person name="Dougan E. K."/>
            <person name="Rhodes N."/>
            <person name="Thang M."/>
            <person name="Chan C."/>
        </authorList>
    </citation>
    <scope>NUCLEOTIDE SEQUENCE</scope>
</reference>
<comment type="caution">
    <text evidence="4">The sequence shown here is derived from an EMBL/GenBank/DDBJ whole genome shotgun (WGS) entry which is preliminary data.</text>
</comment>
<name>A0A813DEM1_POLGL</name>
<sequence length="623" mass="69277">MADPVAREQVPWMAICGNIVGIIGLILIVGGALAAEADEYDASVVESRNAEDAWARNGKIMAGPLGAILYCGHLFQALFRSKASAYLRSIMSESDFIAHIEKIQAAEPTINFSIQNYHYVDKKGKKSTWSRYERVNTHGAYIEYAIRGWIDETLSPAQMFAMFHLMHDGVSDIELGQAGNSGKKPSDALFLLCVMPLQLCAATPEVQARLEFRRSTFFEQNTRDIHQDKLTGQSLIFMENGVVNKDVMVILRGGQDASRERPLWMNWYFFALCTVCLVSVPYRLYLFSRCQKTEWTVLKHFSHLPCSKWGREAPQQSRVRGTDSASRAFRAVPREAANYNNNNNNNGAWPAAAALIGASMGYGEPGELNLLAEAPKYWKNRDLNIPFDEKVRVSSSELEKFQALLDLTFVTKATRDRKGGKMPARLVVQQVVRIEDVNLWQRFLAKRSEFARGPRPVQLHQLPGSGRLKTAPMEPQANLPSCLQDVCPELNEAYLFHGSSPGGALGIGESGFDMSMAGSHVGSMFGAGAYFAEASSKSDEYASEDPSGVFSGKYALLLCRVLVGNAFYITESNIPQIDEALATRQYDAVLGDREAKIGTFREIVALDQAQIYPEYVVIYNRSY</sequence>
<dbReference type="AlphaFoldDB" id="A0A813DEM1"/>
<dbReference type="GO" id="GO:1990404">
    <property type="term" value="F:NAD+-protein mono-ADP-ribosyltransferase activity"/>
    <property type="evidence" value="ECO:0007669"/>
    <property type="project" value="TreeGrafter"/>
</dbReference>
<dbReference type="GO" id="GO:0003950">
    <property type="term" value="F:NAD+ poly-ADP-ribosyltransferase activity"/>
    <property type="evidence" value="ECO:0007669"/>
    <property type="project" value="UniProtKB-UniRule"/>
</dbReference>
<proteinExistence type="predicted"/>
<dbReference type="Pfam" id="PF00644">
    <property type="entry name" value="PARP"/>
    <property type="match status" value="1"/>
</dbReference>
<protein>
    <recommendedName>
        <fullName evidence="1">Poly [ADP-ribose] polymerase</fullName>
        <shortName evidence="1">PARP</shortName>
        <ecNumber evidence="1">2.4.2.-</ecNumber>
    </recommendedName>
</protein>
<evidence type="ECO:0000256" key="1">
    <source>
        <dbReference type="RuleBase" id="RU362114"/>
    </source>
</evidence>
<dbReference type="Gene3D" id="3.90.228.10">
    <property type="match status" value="1"/>
</dbReference>
<feature type="domain" description="PARP catalytic" evidence="3">
    <location>
        <begin position="413"/>
        <end position="623"/>
    </location>
</feature>
<keyword evidence="2" id="KW-0472">Membrane</keyword>
<keyword evidence="5" id="KW-1185">Reference proteome</keyword>
<dbReference type="SUPFAM" id="SSF56399">
    <property type="entry name" value="ADP-ribosylation"/>
    <property type="match status" value="1"/>
</dbReference>
<dbReference type="EC" id="2.4.2.-" evidence="1"/>
<feature type="transmembrane region" description="Helical" evidence="2">
    <location>
        <begin position="267"/>
        <end position="285"/>
    </location>
</feature>
<dbReference type="PANTHER" id="PTHR45740:SF2">
    <property type="entry name" value="POLY [ADP-RIBOSE] POLYMERASE"/>
    <property type="match status" value="1"/>
</dbReference>
<dbReference type="PANTHER" id="PTHR45740">
    <property type="entry name" value="POLY [ADP-RIBOSE] POLYMERASE"/>
    <property type="match status" value="1"/>
</dbReference>
<dbReference type="InterPro" id="IPR051712">
    <property type="entry name" value="ARTD-AVP"/>
</dbReference>
<evidence type="ECO:0000313" key="5">
    <source>
        <dbReference type="Proteomes" id="UP000654075"/>
    </source>
</evidence>
<dbReference type="OrthoDB" id="411019at2759"/>
<dbReference type="PROSITE" id="PS51059">
    <property type="entry name" value="PARP_CATALYTIC"/>
    <property type="match status" value="1"/>
</dbReference>
<feature type="transmembrane region" description="Helical" evidence="2">
    <location>
        <begin position="12"/>
        <end position="35"/>
    </location>
</feature>
<gene>
    <name evidence="4" type="ORF">PGLA1383_LOCUS5211</name>
</gene>
<evidence type="ECO:0000259" key="3">
    <source>
        <dbReference type="PROSITE" id="PS51059"/>
    </source>
</evidence>
<dbReference type="OMA" id="AHANHAM"/>
<keyword evidence="1" id="KW-0328">Glycosyltransferase</keyword>
<feature type="transmembrane region" description="Helical" evidence="2">
    <location>
        <begin position="60"/>
        <end position="79"/>
    </location>
</feature>
<keyword evidence="2" id="KW-0812">Transmembrane</keyword>
<evidence type="ECO:0000256" key="2">
    <source>
        <dbReference type="SAM" id="Phobius"/>
    </source>
</evidence>
<dbReference type="EMBL" id="CAJNNV010002013">
    <property type="protein sequence ID" value="CAE8586336.1"/>
    <property type="molecule type" value="Genomic_DNA"/>
</dbReference>
<keyword evidence="1" id="KW-0520">NAD</keyword>
<dbReference type="Proteomes" id="UP000654075">
    <property type="component" value="Unassembled WGS sequence"/>
</dbReference>